<accession>A0A0E1XAN8</accession>
<organism evidence="2">
    <name type="scientific">Brucella pinnipedialis M292/94/1</name>
    <dbReference type="NCBI Taxonomy" id="520462"/>
    <lineage>
        <taxon>Bacteria</taxon>
        <taxon>Pseudomonadati</taxon>
        <taxon>Pseudomonadota</taxon>
        <taxon>Alphaproteobacteria</taxon>
        <taxon>Hyphomicrobiales</taxon>
        <taxon>Brucellaceae</taxon>
        <taxon>Brucella/Ochrobactrum group</taxon>
        <taxon>Brucella</taxon>
    </lineage>
</organism>
<dbReference type="SUPFAM" id="SSF52402">
    <property type="entry name" value="Adenine nucleotide alpha hydrolases-like"/>
    <property type="match status" value="1"/>
</dbReference>
<dbReference type="GeneID" id="93017388"/>
<dbReference type="RefSeq" id="WP_002965389.1">
    <property type="nucleotide sequence ID" value="NZ_EQ999546.1"/>
</dbReference>
<sequence length="179" mass="19362">MEGCPLAGSFPRWHIAAMVSRRLSREAGHRRKFLAVIDETPECGRAVAYAARRARNTNGSLVMLFVIDNSEFQQILGVGEIMRAEAEERARTALEKFAANVRAEQGIDPELIIREGRTAEELLSLVEEDQDIAILVLAAGASKEGPGPLVQSLAGRAQFPIPVTVVPAGLSDDDIDALT</sequence>
<name>A0A0E1XAN8_9HYPH</name>
<dbReference type="Gene3D" id="3.40.50.12370">
    <property type="match status" value="1"/>
</dbReference>
<reference evidence="2" key="1">
    <citation type="submission" date="2009-01" db="EMBL/GenBank/DDBJ databases">
        <title>The Genome Sequence of Brucella pinnipedialis M292/94/1.</title>
        <authorList>
            <consortium name="The Broad Institute Genome Sequencing Platform"/>
            <person name="Ward D."/>
            <person name="Young S.K."/>
            <person name="Kodira C.D."/>
            <person name="Zeng Q."/>
            <person name="Koehrsen M."/>
            <person name="Alvarado L."/>
            <person name="Berlin A."/>
            <person name="Borenstein D."/>
            <person name="Chen Z."/>
            <person name="Engels R."/>
            <person name="Freedman E."/>
            <person name="Gellesch M."/>
            <person name="Goldberg J."/>
            <person name="Griggs A."/>
            <person name="Gujja S."/>
            <person name="Heiman D."/>
            <person name="Hepburn T."/>
            <person name="Howarth C."/>
            <person name="Jen D."/>
            <person name="Larson L."/>
            <person name="Lewis B."/>
            <person name="Mehta T."/>
            <person name="Park D."/>
            <person name="Pearson M."/>
            <person name="Roberts A."/>
            <person name="Saif S."/>
            <person name="Shea T."/>
            <person name="Shenoy N."/>
            <person name="Sisk P."/>
            <person name="Stolte C."/>
            <person name="Sykes S."/>
            <person name="Walk T."/>
            <person name="White J."/>
            <person name="Yandava C."/>
            <person name="Whatmore A.M."/>
            <person name="Perrett L.L."/>
            <person name="O'Callaghan D."/>
            <person name="Nusbaum C."/>
            <person name="Galagan J."/>
            <person name="Birren B."/>
        </authorList>
    </citation>
    <scope>NUCLEOTIDE SEQUENCE [LARGE SCALE GENOMIC DNA]</scope>
    <source>
        <strain evidence="2">M292/94/1</strain>
    </source>
</reference>
<proteinExistence type="predicted"/>
<dbReference type="Proteomes" id="UP000004659">
    <property type="component" value="Unassembled WGS sequence"/>
</dbReference>
<dbReference type="Pfam" id="PF00582">
    <property type="entry name" value="Usp"/>
    <property type="match status" value="1"/>
</dbReference>
<protein>
    <submittedName>
        <fullName evidence="2">UspA domain-containing protein</fullName>
    </submittedName>
</protein>
<dbReference type="InterPro" id="IPR006016">
    <property type="entry name" value="UspA"/>
</dbReference>
<feature type="domain" description="UspA" evidence="1">
    <location>
        <begin position="30"/>
        <end position="166"/>
    </location>
</feature>
<evidence type="ECO:0000259" key="1">
    <source>
        <dbReference type="Pfam" id="PF00582"/>
    </source>
</evidence>
<dbReference type="HOGENOM" id="CLU_117163_0_0_5"/>
<dbReference type="AlphaFoldDB" id="A0A0E1XAN8"/>
<evidence type="ECO:0000313" key="2">
    <source>
        <dbReference type="EMBL" id="EEZ30327.1"/>
    </source>
</evidence>
<dbReference type="EMBL" id="EQ999546">
    <property type="protein sequence ID" value="EEZ30327.1"/>
    <property type="molecule type" value="Genomic_DNA"/>
</dbReference>
<gene>
    <name evidence="2" type="ORF">BALG_00446</name>
</gene>
<dbReference type="CDD" id="cd00293">
    <property type="entry name" value="USP-like"/>
    <property type="match status" value="1"/>
</dbReference>